<sequence>MYKISKRLSSTTIYRIVLDEQLRERFCERLKQQSINPIRSSYPIKRLSSKKRDSAVLIPLAYIDKSPSIIFTHRSLLLAGHRGEISFPGGRLEQDETYEQAALRESAEEIGLYSYEVEVWGCLKHITTRFMNTITPVVGLVHDSIDFSKIEAKYGEVQTVFAAPIDELCMKHRYTHFRRGNMEYKLPVFFTSRHYILATNVTPQNEYRIWGLTAEMLHLALLRKLPKLNIYLLLKIFLVHLGEEEICVIGKSHEEKPTKRKTKEKKR</sequence>
<dbReference type="GO" id="GO:0046872">
    <property type="term" value="F:metal ion binding"/>
    <property type="evidence" value="ECO:0007669"/>
    <property type="project" value="UniProtKB-KW"/>
</dbReference>
<comment type="cofactor">
    <cofactor evidence="2">
        <name>Mg(2+)</name>
        <dbReference type="ChEBI" id="CHEBI:18420"/>
    </cofactor>
</comment>
<organism evidence="8">
    <name type="scientific">Wuchereria bancrofti</name>
    <dbReference type="NCBI Taxonomy" id="6293"/>
    <lineage>
        <taxon>Eukaryota</taxon>
        <taxon>Metazoa</taxon>
        <taxon>Ecdysozoa</taxon>
        <taxon>Nematoda</taxon>
        <taxon>Chromadorea</taxon>
        <taxon>Rhabditida</taxon>
        <taxon>Spirurina</taxon>
        <taxon>Spiruromorpha</taxon>
        <taxon>Filarioidea</taxon>
        <taxon>Onchocercidae</taxon>
        <taxon>Wuchereria</taxon>
    </lineage>
</organism>
<dbReference type="PANTHER" id="PTHR12992:SF11">
    <property type="entry name" value="MITOCHONDRIAL COENZYME A DIPHOSPHATASE NUDT8"/>
    <property type="match status" value="1"/>
</dbReference>
<evidence type="ECO:0000256" key="2">
    <source>
        <dbReference type="ARBA" id="ARBA00001946"/>
    </source>
</evidence>
<dbReference type="WBParaSite" id="maker-PairedContig_5037-snap-gene-0.9-mRNA-1">
    <property type="protein sequence ID" value="maker-PairedContig_5037-snap-gene-0.9-mRNA-1"/>
    <property type="gene ID" value="maker-PairedContig_5037-snap-gene-0.9"/>
</dbReference>
<proteinExistence type="predicted"/>
<dbReference type="AlphaFoldDB" id="A0A1I8EUZ5"/>
<keyword evidence="3" id="KW-0479">Metal-binding</keyword>
<dbReference type="InterPro" id="IPR020084">
    <property type="entry name" value="NUDIX_hydrolase_CS"/>
</dbReference>
<evidence type="ECO:0000313" key="8">
    <source>
        <dbReference type="WBParaSite" id="maker-PairedContig_5037-snap-gene-0.9-mRNA-1"/>
    </source>
</evidence>
<protein>
    <submittedName>
        <fullName evidence="8">Nudix hydrolase domain-containing protein</fullName>
    </submittedName>
</protein>
<dbReference type="SUPFAM" id="SSF55811">
    <property type="entry name" value="Nudix"/>
    <property type="match status" value="1"/>
</dbReference>
<keyword evidence="5" id="KW-0460">Magnesium</keyword>
<evidence type="ECO:0000259" key="7">
    <source>
        <dbReference type="PROSITE" id="PS51462"/>
    </source>
</evidence>
<accession>A0A1I8EUZ5</accession>
<dbReference type="PROSITE" id="PS00893">
    <property type="entry name" value="NUDIX_BOX"/>
    <property type="match status" value="1"/>
</dbReference>
<evidence type="ECO:0000256" key="3">
    <source>
        <dbReference type="ARBA" id="ARBA00022723"/>
    </source>
</evidence>
<comment type="cofactor">
    <cofactor evidence="1">
        <name>Mn(2+)</name>
        <dbReference type="ChEBI" id="CHEBI:29035"/>
    </cofactor>
</comment>
<evidence type="ECO:0000256" key="4">
    <source>
        <dbReference type="ARBA" id="ARBA00022801"/>
    </source>
</evidence>
<evidence type="ECO:0000256" key="1">
    <source>
        <dbReference type="ARBA" id="ARBA00001936"/>
    </source>
</evidence>
<dbReference type="InterPro" id="IPR015797">
    <property type="entry name" value="NUDIX_hydrolase-like_dom_sf"/>
</dbReference>
<keyword evidence="4" id="KW-0378">Hydrolase</keyword>
<dbReference type="GO" id="GO:0010945">
    <property type="term" value="F:coenzyme A diphosphatase activity"/>
    <property type="evidence" value="ECO:0007669"/>
    <property type="project" value="InterPro"/>
</dbReference>
<dbReference type="PROSITE" id="PS51462">
    <property type="entry name" value="NUDIX"/>
    <property type="match status" value="1"/>
</dbReference>
<feature type="domain" description="Nudix hydrolase" evidence="7">
    <location>
        <begin position="50"/>
        <end position="187"/>
    </location>
</feature>
<dbReference type="Gene3D" id="3.90.79.10">
    <property type="entry name" value="Nucleoside Triphosphate Pyrophosphohydrolase"/>
    <property type="match status" value="1"/>
</dbReference>
<keyword evidence="6" id="KW-0464">Manganese</keyword>
<evidence type="ECO:0000256" key="6">
    <source>
        <dbReference type="ARBA" id="ARBA00023211"/>
    </source>
</evidence>
<dbReference type="Pfam" id="PF00293">
    <property type="entry name" value="NUDIX"/>
    <property type="match status" value="1"/>
</dbReference>
<dbReference type="InterPro" id="IPR045121">
    <property type="entry name" value="CoAse"/>
</dbReference>
<reference evidence="8" key="1">
    <citation type="submission" date="2016-11" db="UniProtKB">
        <authorList>
            <consortium name="WormBaseParasite"/>
        </authorList>
    </citation>
    <scope>IDENTIFICATION</scope>
    <source>
        <strain evidence="8">pt0022</strain>
    </source>
</reference>
<dbReference type="InterPro" id="IPR000086">
    <property type="entry name" value="NUDIX_hydrolase_dom"/>
</dbReference>
<dbReference type="STRING" id="6293.A0A1I8EUZ5"/>
<name>A0A1I8EUZ5_WUCBA</name>
<dbReference type="CDD" id="cd03426">
    <property type="entry name" value="NUDIX_CoAse_Nudt7"/>
    <property type="match status" value="1"/>
</dbReference>
<dbReference type="PANTHER" id="PTHR12992">
    <property type="entry name" value="NUDIX HYDROLASE"/>
    <property type="match status" value="1"/>
</dbReference>
<evidence type="ECO:0000256" key="5">
    <source>
        <dbReference type="ARBA" id="ARBA00022842"/>
    </source>
</evidence>